<reference evidence="2 3" key="1">
    <citation type="submission" date="2024-09" db="EMBL/GenBank/DDBJ databases">
        <authorList>
            <person name="Ruan L."/>
        </authorList>
    </citation>
    <scope>NUCLEOTIDE SEQUENCE [LARGE SCALE GENOMIC DNA]</scope>
    <source>
        <strain evidence="2 3">D33</strain>
    </source>
</reference>
<organism evidence="2 3">
    <name type="scientific">Paenibacillus terreus</name>
    <dbReference type="NCBI Taxonomy" id="1387834"/>
    <lineage>
        <taxon>Bacteria</taxon>
        <taxon>Bacillati</taxon>
        <taxon>Bacillota</taxon>
        <taxon>Bacilli</taxon>
        <taxon>Bacillales</taxon>
        <taxon>Paenibacillaceae</taxon>
        <taxon>Paenibacillus</taxon>
    </lineage>
</organism>
<keyword evidence="3" id="KW-1185">Reference proteome</keyword>
<keyword evidence="1" id="KW-0812">Transmembrane</keyword>
<evidence type="ECO:0000313" key="2">
    <source>
        <dbReference type="EMBL" id="MFB5684409.1"/>
    </source>
</evidence>
<protein>
    <submittedName>
        <fullName evidence="2">Uncharacterized protein</fullName>
    </submittedName>
</protein>
<keyword evidence="1" id="KW-0472">Membrane</keyword>
<proteinExistence type="predicted"/>
<comment type="caution">
    <text evidence="2">The sequence shown here is derived from an EMBL/GenBank/DDBJ whole genome shotgun (WGS) entry which is preliminary data.</text>
</comment>
<feature type="transmembrane region" description="Helical" evidence="1">
    <location>
        <begin position="20"/>
        <end position="47"/>
    </location>
</feature>
<keyword evidence="1" id="KW-1133">Transmembrane helix</keyword>
<sequence>MEEGDSPRSESSIQSESDTYRGWCMVYGVWCMVYGVWCMVYGVWCVVSIA</sequence>
<evidence type="ECO:0000313" key="3">
    <source>
        <dbReference type="Proteomes" id="UP001580407"/>
    </source>
</evidence>
<accession>A0ABV5BG80</accession>
<gene>
    <name evidence="2" type="ORF">ACE3NQ_26240</name>
</gene>
<name>A0ABV5BG80_9BACL</name>
<dbReference type="Proteomes" id="UP001580407">
    <property type="component" value="Unassembled WGS sequence"/>
</dbReference>
<dbReference type="EMBL" id="JBHILM010000040">
    <property type="protein sequence ID" value="MFB5684409.1"/>
    <property type="molecule type" value="Genomic_DNA"/>
</dbReference>
<evidence type="ECO:0000256" key="1">
    <source>
        <dbReference type="SAM" id="Phobius"/>
    </source>
</evidence>